<feature type="chain" id="PRO_5019750770" evidence="2">
    <location>
        <begin position="20"/>
        <end position="200"/>
    </location>
</feature>
<accession>A0A495B3A7</accession>
<keyword evidence="2" id="KW-0732">Signal</keyword>
<evidence type="ECO:0000256" key="2">
    <source>
        <dbReference type="SAM" id="SignalP"/>
    </source>
</evidence>
<dbReference type="AlphaFoldDB" id="A0A495B3A7"/>
<sequence>MRAYLLLPALALLSGCNWVMNVSGLAAEANKAIGAACRQTGRSLETCYTRNPDADKAQIYAGWREMHEYMAKNKLETMEPPPEPAPDLSAPLAAVDSSSAKTAEHAAQKKNEPAVASLAPLAKRHPLTSDEADELARNDPQVEAILSTIRRNEQSEAKPKPSGPSPSEQRLLSLINEQSAPPVAAGQEDSFGKPAAVVKK</sequence>
<protein>
    <submittedName>
        <fullName evidence="3">Uncharacterized protein</fullName>
    </submittedName>
</protein>
<dbReference type="Proteomes" id="UP000279384">
    <property type="component" value="Unassembled WGS sequence"/>
</dbReference>
<name>A0A495B3A7_VOGIN</name>
<comment type="caution">
    <text evidence="3">The sequence shown here is derived from an EMBL/GenBank/DDBJ whole genome shotgun (WGS) entry which is preliminary data.</text>
</comment>
<feature type="signal peptide" evidence="2">
    <location>
        <begin position="1"/>
        <end position="19"/>
    </location>
</feature>
<organism evidence="3 4">
    <name type="scientific">Vogesella indigofera</name>
    <name type="common">Pseudomonas indigofera</name>
    <dbReference type="NCBI Taxonomy" id="45465"/>
    <lineage>
        <taxon>Bacteria</taxon>
        <taxon>Pseudomonadati</taxon>
        <taxon>Pseudomonadota</taxon>
        <taxon>Betaproteobacteria</taxon>
        <taxon>Neisseriales</taxon>
        <taxon>Chromobacteriaceae</taxon>
        <taxon>Vogesella</taxon>
    </lineage>
</organism>
<evidence type="ECO:0000313" key="3">
    <source>
        <dbReference type="EMBL" id="RKQ55451.1"/>
    </source>
</evidence>
<feature type="compositionally biased region" description="Basic and acidic residues" evidence="1">
    <location>
        <begin position="150"/>
        <end position="159"/>
    </location>
</feature>
<feature type="region of interest" description="Disordered" evidence="1">
    <location>
        <begin position="76"/>
        <end position="200"/>
    </location>
</feature>
<gene>
    <name evidence="3" type="ORF">C8E02_2829</name>
</gene>
<dbReference type="EMBL" id="RBID01000017">
    <property type="protein sequence ID" value="RKQ55451.1"/>
    <property type="molecule type" value="Genomic_DNA"/>
</dbReference>
<feature type="compositionally biased region" description="Polar residues" evidence="1">
    <location>
        <begin position="165"/>
        <end position="179"/>
    </location>
</feature>
<dbReference type="RefSeq" id="WP_047967205.1">
    <property type="nucleotide sequence ID" value="NZ_RBID01000017.1"/>
</dbReference>
<reference evidence="3 4" key="1">
    <citation type="submission" date="2018-10" db="EMBL/GenBank/DDBJ databases">
        <title>Genomic Encyclopedia of Type Strains, Phase IV (KMG-IV): sequencing the most valuable type-strain genomes for metagenomic binning, comparative biology and taxonomic classification.</title>
        <authorList>
            <person name="Goeker M."/>
        </authorList>
    </citation>
    <scope>NUCLEOTIDE SEQUENCE [LARGE SCALE GENOMIC DNA]</scope>
    <source>
        <strain evidence="3 4">DSM 3303</strain>
    </source>
</reference>
<evidence type="ECO:0000256" key="1">
    <source>
        <dbReference type="SAM" id="MobiDB-lite"/>
    </source>
</evidence>
<feature type="compositionally biased region" description="Basic and acidic residues" evidence="1">
    <location>
        <begin position="102"/>
        <end position="112"/>
    </location>
</feature>
<evidence type="ECO:0000313" key="4">
    <source>
        <dbReference type="Proteomes" id="UP000279384"/>
    </source>
</evidence>
<proteinExistence type="predicted"/>
<dbReference type="PROSITE" id="PS51257">
    <property type="entry name" value="PROKAR_LIPOPROTEIN"/>
    <property type="match status" value="1"/>
</dbReference>